<keyword evidence="3" id="KW-0067">ATP-binding</keyword>
<dbReference type="InterPro" id="IPR027417">
    <property type="entry name" value="P-loop_NTPase"/>
</dbReference>
<evidence type="ECO:0000256" key="1">
    <source>
        <dbReference type="ARBA" id="ARBA00022448"/>
    </source>
</evidence>
<dbReference type="GO" id="GO:0005524">
    <property type="term" value="F:ATP binding"/>
    <property type="evidence" value="ECO:0007669"/>
    <property type="project" value="UniProtKB-KW"/>
</dbReference>
<evidence type="ECO:0000259" key="4">
    <source>
        <dbReference type="PROSITE" id="PS50893"/>
    </source>
</evidence>
<dbReference type="Pfam" id="PF12399">
    <property type="entry name" value="BCA_ABC_TP_C"/>
    <property type="match status" value="1"/>
</dbReference>
<dbReference type="CDD" id="cd03219">
    <property type="entry name" value="ABC_Mj1267_LivG_branched"/>
    <property type="match status" value="1"/>
</dbReference>
<proteinExistence type="predicted"/>
<dbReference type="PANTHER" id="PTHR45772:SF4">
    <property type="entry name" value="ABC TRANSPORTER ATP-BINDING PROTEIN"/>
    <property type="match status" value="1"/>
</dbReference>
<dbReference type="InterPro" id="IPR003439">
    <property type="entry name" value="ABC_transporter-like_ATP-bd"/>
</dbReference>
<dbReference type="InterPro" id="IPR051120">
    <property type="entry name" value="ABC_AA/LPS_Transport"/>
</dbReference>
<evidence type="ECO:0000256" key="3">
    <source>
        <dbReference type="ARBA" id="ARBA00022840"/>
    </source>
</evidence>
<accession>A0A382I600</accession>
<feature type="non-terminal residue" evidence="5">
    <location>
        <position position="1"/>
    </location>
</feature>
<evidence type="ECO:0000256" key="2">
    <source>
        <dbReference type="ARBA" id="ARBA00022741"/>
    </source>
</evidence>
<dbReference type="GO" id="GO:0005886">
    <property type="term" value="C:plasma membrane"/>
    <property type="evidence" value="ECO:0007669"/>
    <property type="project" value="TreeGrafter"/>
</dbReference>
<name>A0A382I600_9ZZZZ</name>
<dbReference type="Gene3D" id="3.40.50.300">
    <property type="entry name" value="P-loop containing nucleotide triphosphate hydrolases"/>
    <property type="match status" value="1"/>
</dbReference>
<dbReference type="Pfam" id="PF00005">
    <property type="entry name" value="ABC_tran"/>
    <property type="match status" value="1"/>
</dbReference>
<dbReference type="EMBL" id="UINC01064961">
    <property type="protein sequence ID" value="SVB94131.1"/>
    <property type="molecule type" value="Genomic_DNA"/>
</dbReference>
<sequence>DAAGASASALPLLQVRDVAVHFGGIVALDGVSFDVPEGAILGLIGPNGAGKTTLFNCLSRLYIPNSGDILFEGQTLLETPPHKIADLGIGRTFQNLALFATMSVLDNVMIGCHSRSKSDFLSNALRLPWVSREEKWLQDLAWELIEYLDLSEFAYHPVGGLPFGIQKRVELARAIASEPKLLLLDEPAGGLNHDEVDELVGTIRQIGHDRNITVLLVEHHMSLVMAVSDLVVAIDFGRKIGEGTPAEVQQNPEVIRAYLGTTD</sequence>
<dbReference type="AlphaFoldDB" id="A0A382I600"/>
<dbReference type="FunFam" id="3.40.50.300:FF:000421">
    <property type="entry name" value="Branched-chain amino acid ABC transporter ATP-binding protein"/>
    <property type="match status" value="1"/>
</dbReference>
<evidence type="ECO:0000313" key="5">
    <source>
        <dbReference type="EMBL" id="SVB94131.1"/>
    </source>
</evidence>
<reference evidence="5" key="1">
    <citation type="submission" date="2018-05" db="EMBL/GenBank/DDBJ databases">
        <authorList>
            <person name="Lanie J.A."/>
            <person name="Ng W.-L."/>
            <person name="Kazmierczak K.M."/>
            <person name="Andrzejewski T.M."/>
            <person name="Davidsen T.M."/>
            <person name="Wayne K.J."/>
            <person name="Tettelin H."/>
            <person name="Glass J.I."/>
            <person name="Rusch D."/>
            <person name="Podicherti R."/>
            <person name="Tsui H.-C.T."/>
            <person name="Winkler M.E."/>
        </authorList>
    </citation>
    <scope>NUCLEOTIDE SEQUENCE</scope>
</reference>
<organism evidence="5">
    <name type="scientific">marine metagenome</name>
    <dbReference type="NCBI Taxonomy" id="408172"/>
    <lineage>
        <taxon>unclassified sequences</taxon>
        <taxon>metagenomes</taxon>
        <taxon>ecological metagenomes</taxon>
    </lineage>
</organism>
<dbReference type="SUPFAM" id="SSF52540">
    <property type="entry name" value="P-loop containing nucleoside triphosphate hydrolases"/>
    <property type="match status" value="1"/>
</dbReference>
<dbReference type="InterPro" id="IPR032823">
    <property type="entry name" value="BCA_ABC_TP_C"/>
</dbReference>
<keyword evidence="1" id="KW-0813">Transport</keyword>
<dbReference type="PANTHER" id="PTHR45772">
    <property type="entry name" value="CONSERVED COMPONENT OF ABC TRANSPORTER FOR NATURAL AMINO ACIDS-RELATED"/>
    <property type="match status" value="1"/>
</dbReference>
<dbReference type="SMART" id="SM00382">
    <property type="entry name" value="AAA"/>
    <property type="match status" value="1"/>
</dbReference>
<dbReference type="GO" id="GO:0016887">
    <property type="term" value="F:ATP hydrolysis activity"/>
    <property type="evidence" value="ECO:0007669"/>
    <property type="project" value="InterPro"/>
</dbReference>
<protein>
    <recommendedName>
        <fullName evidence="4">ABC transporter domain-containing protein</fullName>
    </recommendedName>
</protein>
<feature type="domain" description="ABC transporter" evidence="4">
    <location>
        <begin position="13"/>
        <end position="261"/>
    </location>
</feature>
<gene>
    <name evidence="5" type="ORF">METZ01_LOCUS246985</name>
</gene>
<dbReference type="PROSITE" id="PS50893">
    <property type="entry name" value="ABC_TRANSPORTER_2"/>
    <property type="match status" value="1"/>
</dbReference>
<keyword evidence="2" id="KW-0547">Nucleotide-binding</keyword>
<dbReference type="InterPro" id="IPR003593">
    <property type="entry name" value="AAA+_ATPase"/>
</dbReference>